<evidence type="ECO:0000256" key="1">
    <source>
        <dbReference type="SAM" id="Phobius"/>
    </source>
</evidence>
<evidence type="ECO:0000313" key="3">
    <source>
        <dbReference type="Proteomes" id="UP000672097"/>
    </source>
</evidence>
<comment type="caution">
    <text evidence="2">The sequence shown here is derived from an EMBL/GenBank/DDBJ whole genome shotgun (WGS) entry which is preliminary data.</text>
</comment>
<evidence type="ECO:0000313" key="2">
    <source>
        <dbReference type="EMBL" id="MBQ0937053.1"/>
    </source>
</evidence>
<reference evidence="2 3" key="1">
    <citation type="submission" date="2021-04" db="EMBL/GenBank/DDBJ databases">
        <title>The genome sequence of type strain Ideonella paludis KCTC 32238.</title>
        <authorList>
            <person name="Liu Y."/>
        </authorList>
    </citation>
    <scope>NUCLEOTIDE SEQUENCE [LARGE SCALE GENOMIC DNA]</scope>
    <source>
        <strain evidence="2 3">KCTC 32238</strain>
    </source>
</reference>
<dbReference type="InterPro" id="IPR012902">
    <property type="entry name" value="N_methyl_site"/>
</dbReference>
<feature type="transmembrane region" description="Helical" evidence="1">
    <location>
        <begin position="21"/>
        <end position="41"/>
    </location>
</feature>
<sequence>MPLAPTSSSRRCPTPGRVRGFTLMEMIVVIVISGALAAVVLPKFDVALQAGDRAYADTVKAGLRYARSIAVGHRRLVCAEFDASSRLIIKIAATNPATVCTVGIDGNEVFAAPPAGVTVSWSSGGTGMVFFQPNGRVTSDGAGATGINRTLTISGKSVPAEAPINLEWFGRVE</sequence>
<dbReference type="SUPFAM" id="SSF54523">
    <property type="entry name" value="Pili subunits"/>
    <property type="match status" value="1"/>
</dbReference>
<protein>
    <submittedName>
        <fullName evidence="2">Prepilin-type N-terminal cleavage/methylation domain-containing protein</fullName>
    </submittedName>
</protein>
<keyword evidence="1" id="KW-0472">Membrane</keyword>
<dbReference type="InterPro" id="IPR045584">
    <property type="entry name" value="Pilin-like"/>
</dbReference>
<dbReference type="EMBL" id="JAGQDG010000007">
    <property type="protein sequence ID" value="MBQ0937053.1"/>
    <property type="molecule type" value="Genomic_DNA"/>
</dbReference>
<gene>
    <name evidence="2" type="ORF">KAK11_17125</name>
</gene>
<dbReference type="RefSeq" id="WP_259373569.1">
    <property type="nucleotide sequence ID" value="NZ_JAGQDG010000007.1"/>
</dbReference>
<proteinExistence type="predicted"/>
<keyword evidence="1" id="KW-1133">Transmembrane helix</keyword>
<dbReference type="NCBIfam" id="TIGR02532">
    <property type="entry name" value="IV_pilin_GFxxxE"/>
    <property type="match status" value="1"/>
</dbReference>
<organism evidence="2 3">
    <name type="scientific">Ideonella paludis</name>
    <dbReference type="NCBI Taxonomy" id="1233411"/>
    <lineage>
        <taxon>Bacteria</taxon>
        <taxon>Pseudomonadati</taxon>
        <taxon>Pseudomonadota</taxon>
        <taxon>Betaproteobacteria</taxon>
        <taxon>Burkholderiales</taxon>
        <taxon>Sphaerotilaceae</taxon>
        <taxon>Ideonella</taxon>
    </lineage>
</organism>
<accession>A0ABS5E0Z0</accession>
<name>A0ABS5E0Z0_9BURK</name>
<dbReference type="Gene3D" id="3.30.700.10">
    <property type="entry name" value="Glycoprotein, Type 4 Pilin"/>
    <property type="match status" value="1"/>
</dbReference>
<keyword evidence="1" id="KW-0812">Transmembrane</keyword>
<dbReference type="Pfam" id="PF07963">
    <property type="entry name" value="N_methyl"/>
    <property type="match status" value="1"/>
</dbReference>
<keyword evidence="3" id="KW-1185">Reference proteome</keyword>
<dbReference type="Proteomes" id="UP000672097">
    <property type="component" value="Unassembled WGS sequence"/>
</dbReference>